<dbReference type="PROSITE" id="PS50931">
    <property type="entry name" value="HTH_LYSR"/>
    <property type="match status" value="1"/>
</dbReference>
<organism evidence="7 8">
    <name type="scientific">Nocardioides kribbensis</name>
    <dbReference type="NCBI Taxonomy" id="305517"/>
    <lineage>
        <taxon>Bacteria</taxon>
        <taxon>Bacillati</taxon>
        <taxon>Actinomycetota</taxon>
        <taxon>Actinomycetes</taxon>
        <taxon>Propionibacteriales</taxon>
        <taxon>Nocardioidaceae</taxon>
        <taxon>Nocardioides</taxon>
    </lineage>
</organism>
<accession>A0ABV1NZ71</accession>
<reference evidence="7 8" key="1">
    <citation type="submission" date="2024-02" db="EMBL/GenBank/DDBJ databases">
        <title>Full genome sequence of Nocardioides kribbensis.</title>
        <authorList>
            <person name="Poletto B.L."/>
            <person name="Silva G."/>
            <person name="Galante D."/>
            <person name="Campos K.R."/>
            <person name="Santos M.B.N."/>
            <person name="Sacchi C.T."/>
        </authorList>
    </citation>
    <scope>NUCLEOTIDE SEQUENCE [LARGE SCALE GENOMIC DNA]</scope>
    <source>
        <strain evidence="7 8">O4R</strain>
    </source>
</reference>
<gene>
    <name evidence="7" type="ORF">V6R90_11040</name>
</gene>
<evidence type="ECO:0000313" key="8">
    <source>
        <dbReference type="Proteomes" id="UP001482520"/>
    </source>
</evidence>
<dbReference type="Proteomes" id="UP001482520">
    <property type="component" value="Unassembled WGS sequence"/>
</dbReference>
<dbReference type="RefSeq" id="WP_349804708.1">
    <property type="nucleotide sequence ID" value="NZ_JBEGDP010000010.1"/>
</dbReference>
<dbReference type="EMBL" id="JBEGDP010000010">
    <property type="protein sequence ID" value="MEQ7847814.1"/>
    <property type="molecule type" value="Genomic_DNA"/>
</dbReference>
<proteinExistence type="inferred from homology"/>
<keyword evidence="3" id="KW-0238">DNA-binding</keyword>
<keyword evidence="8" id="KW-1185">Reference proteome</keyword>
<dbReference type="SUPFAM" id="SSF46785">
    <property type="entry name" value="Winged helix' DNA-binding domain"/>
    <property type="match status" value="1"/>
</dbReference>
<protein>
    <submittedName>
        <fullName evidence="7">LysR family transcriptional regulator</fullName>
    </submittedName>
</protein>
<keyword evidence="4" id="KW-0804">Transcription</keyword>
<feature type="compositionally biased region" description="Gly residues" evidence="5">
    <location>
        <begin position="278"/>
        <end position="294"/>
    </location>
</feature>
<dbReference type="Gene3D" id="3.40.190.10">
    <property type="entry name" value="Periplasmic binding protein-like II"/>
    <property type="match status" value="2"/>
</dbReference>
<dbReference type="InterPro" id="IPR005119">
    <property type="entry name" value="LysR_subst-bd"/>
</dbReference>
<evidence type="ECO:0000256" key="5">
    <source>
        <dbReference type="SAM" id="MobiDB-lite"/>
    </source>
</evidence>
<evidence type="ECO:0000313" key="7">
    <source>
        <dbReference type="EMBL" id="MEQ7847814.1"/>
    </source>
</evidence>
<feature type="domain" description="HTH lysR-type" evidence="6">
    <location>
        <begin position="14"/>
        <end position="71"/>
    </location>
</feature>
<evidence type="ECO:0000256" key="1">
    <source>
        <dbReference type="ARBA" id="ARBA00009437"/>
    </source>
</evidence>
<dbReference type="Pfam" id="PF03466">
    <property type="entry name" value="LysR_substrate"/>
    <property type="match status" value="1"/>
</dbReference>
<dbReference type="PANTHER" id="PTHR30346">
    <property type="entry name" value="TRANSCRIPTIONAL DUAL REGULATOR HCAR-RELATED"/>
    <property type="match status" value="1"/>
</dbReference>
<dbReference type="Pfam" id="PF00126">
    <property type="entry name" value="HTH_1"/>
    <property type="match status" value="1"/>
</dbReference>
<dbReference type="InterPro" id="IPR036390">
    <property type="entry name" value="WH_DNA-bd_sf"/>
</dbReference>
<dbReference type="SUPFAM" id="SSF53850">
    <property type="entry name" value="Periplasmic binding protein-like II"/>
    <property type="match status" value="1"/>
</dbReference>
<evidence type="ECO:0000256" key="2">
    <source>
        <dbReference type="ARBA" id="ARBA00023015"/>
    </source>
</evidence>
<dbReference type="InterPro" id="IPR000847">
    <property type="entry name" value="LysR_HTH_N"/>
</dbReference>
<comment type="similarity">
    <text evidence="1">Belongs to the LysR transcriptional regulatory family.</text>
</comment>
<keyword evidence="2" id="KW-0805">Transcription regulation</keyword>
<feature type="region of interest" description="Disordered" evidence="5">
    <location>
        <begin position="276"/>
        <end position="297"/>
    </location>
</feature>
<dbReference type="InterPro" id="IPR036388">
    <property type="entry name" value="WH-like_DNA-bd_sf"/>
</dbReference>
<evidence type="ECO:0000256" key="4">
    <source>
        <dbReference type="ARBA" id="ARBA00023163"/>
    </source>
</evidence>
<evidence type="ECO:0000259" key="6">
    <source>
        <dbReference type="PROSITE" id="PS50931"/>
    </source>
</evidence>
<name>A0ABV1NZ71_9ACTN</name>
<sequence>MDVPTGQAPPPRHLDVRRLGLLRDLERLGTVTAVAGRAHLTPTAVSQQLKTLEREAGASLLRRVGRRVELTDAGRVLCDAAGEVEQALERVQARWDDYHGEVRGTVRLSVFPTAAQGLLPHLLTALSRHPGLELEVVEADLHGDEYAARTDLADVVLAHRASVDGAWSGAVSQALWRRRGVRVVDLVEEPLDVGVPPGHPLAGTTRPVQVEDVRAETWVGVPAGWPFDRALLAWFAAAGAPAPQVTHRFADLRTQQALVGAGHGLALLPRHAARLGDTGPGAGSGAGSEAGSGAGRPVLLPTAAPVQTRRIAALARADQAERAAVRVVLEALREVAPRYCGHAAVPTAPTVRGDREGG</sequence>
<evidence type="ECO:0000256" key="3">
    <source>
        <dbReference type="ARBA" id="ARBA00023125"/>
    </source>
</evidence>
<dbReference type="PANTHER" id="PTHR30346:SF29">
    <property type="entry name" value="LYSR SUBSTRATE-BINDING"/>
    <property type="match status" value="1"/>
</dbReference>
<comment type="caution">
    <text evidence="7">The sequence shown here is derived from an EMBL/GenBank/DDBJ whole genome shotgun (WGS) entry which is preliminary data.</text>
</comment>
<dbReference type="Gene3D" id="1.10.10.10">
    <property type="entry name" value="Winged helix-like DNA-binding domain superfamily/Winged helix DNA-binding domain"/>
    <property type="match status" value="1"/>
</dbReference>